<feature type="transmembrane region" description="Helical" evidence="6">
    <location>
        <begin position="202"/>
        <end position="225"/>
    </location>
</feature>
<dbReference type="PANTHER" id="PTHR15549:SF26">
    <property type="entry name" value="AXIAL BUDDING PATTERN PROTEIN 2-RELATED"/>
    <property type="match status" value="1"/>
</dbReference>
<evidence type="ECO:0000313" key="8">
    <source>
        <dbReference type="EMBL" id="CAE6429373.1"/>
    </source>
</evidence>
<dbReference type="GO" id="GO:0016020">
    <property type="term" value="C:membrane"/>
    <property type="evidence" value="ECO:0007669"/>
    <property type="project" value="UniProtKB-SubCell"/>
</dbReference>
<proteinExistence type="predicted"/>
<comment type="caution">
    <text evidence="8">The sequence shown here is derived from an EMBL/GenBank/DDBJ whole genome shotgun (WGS) entry which is preliminary data.</text>
</comment>
<dbReference type="InterPro" id="IPR051694">
    <property type="entry name" value="Immunoregulatory_rcpt-like"/>
</dbReference>
<organism evidence="8 9">
    <name type="scientific">Rhizoctonia solani</name>
    <dbReference type="NCBI Taxonomy" id="456999"/>
    <lineage>
        <taxon>Eukaryota</taxon>
        <taxon>Fungi</taxon>
        <taxon>Dikarya</taxon>
        <taxon>Basidiomycota</taxon>
        <taxon>Agaricomycotina</taxon>
        <taxon>Agaricomycetes</taxon>
        <taxon>Cantharellales</taxon>
        <taxon>Ceratobasidiaceae</taxon>
        <taxon>Rhizoctonia</taxon>
    </lineage>
</organism>
<accession>A0A8H2XKY9</accession>
<keyword evidence="2 6" id="KW-0812">Transmembrane</keyword>
<feature type="region of interest" description="Disordered" evidence="5">
    <location>
        <begin position="179"/>
        <end position="198"/>
    </location>
</feature>
<evidence type="ECO:0008006" key="10">
    <source>
        <dbReference type="Google" id="ProtNLM"/>
    </source>
</evidence>
<evidence type="ECO:0000256" key="1">
    <source>
        <dbReference type="ARBA" id="ARBA00004167"/>
    </source>
</evidence>
<keyword evidence="7" id="KW-0732">Signal</keyword>
<dbReference type="AlphaFoldDB" id="A0A8H2XKY9"/>
<evidence type="ECO:0000256" key="2">
    <source>
        <dbReference type="ARBA" id="ARBA00022692"/>
    </source>
</evidence>
<keyword evidence="4 6" id="KW-0472">Membrane</keyword>
<evidence type="ECO:0000256" key="5">
    <source>
        <dbReference type="SAM" id="MobiDB-lite"/>
    </source>
</evidence>
<name>A0A8H2XKY9_9AGAM</name>
<evidence type="ECO:0000313" key="9">
    <source>
        <dbReference type="Proteomes" id="UP000663888"/>
    </source>
</evidence>
<feature type="chain" id="PRO_5034534143" description="Transmembrane protein" evidence="7">
    <location>
        <begin position="24"/>
        <end position="325"/>
    </location>
</feature>
<dbReference type="GO" id="GO:0071944">
    <property type="term" value="C:cell periphery"/>
    <property type="evidence" value="ECO:0007669"/>
    <property type="project" value="UniProtKB-ARBA"/>
</dbReference>
<sequence>MLSYIVAVALFLVPAISVPSTSAVCVVHTWTLNSRGQNPCLVAAYLNAPCTPDNVIDVPSLGEGEGGYYTINASTVDICICNSVVWNLFSACALCQRGVSISWRQWRAPCLDNMVNVGKYPVSLPAGVSVPSWAYYDFTATGIFNHITASQQSGPESSAISGPTSTDSLAPTLVSTATGANGSTSIPNPNKSQSGSSSTTGAIIGGVVGGVLGIGLLGLIAFVIVRKRKPEAPAIKYPETSHKPPMTTAFDTATPIMVGQAPSHQFGDPSPPAATLEYKSYNASNPSTPTGAATPATGHYIESLSYPYQFQGARGQPPYPNSPQV</sequence>
<feature type="compositionally biased region" description="Polar residues" evidence="5">
    <location>
        <begin position="179"/>
        <end position="193"/>
    </location>
</feature>
<protein>
    <recommendedName>
        <fullName evidence="10">Transmembrane protein</fullName>
    </recommendedName>
</protein>
<dbReference type="EMBL" id="CAJMWX010000780">
    <property type="protein sequence ID" value="CAE6429373.1"/>
    <property type="molecule type" value="Genomic_DNA"/>
</dbReference>
<evidence type="ECO:0000256" key="4">
    <source>
        <dbReference type="ARBA" id="ARBA00023136"/>
    </source>
</evidence>
<dbReference type="PANTHER" id="PTHR15549">
    <property type="entry name" value="PAIRED IMMUNOGLOBULIN-LIKE TYPE 2 RECEPTOR"/>
    <property type="match status" value="1"/>
</dbReference>
<evidence type="ECO:0000256" key="6">
    <source>
        <dbReference type="SAM" id="Phobius"/>
    </source>
</evidence>
<dbReference type="OrthoDB" id="3027122at2759"/>
<evidence type="ECO:0000256" key="7">
    <source>
        <dbReference type="SAM" id="SignalP"/>
    </source>
</evidence>
<dbReference type="Proteomes" id="UP000663888">
    <property type="component" value="Unassembled WGS sequence"/>
</dbReference>
<evidence type="ECO:0000256" key="3">
    <source>
        <dbReference type="ARBA" id="ARBA00022989"/>
    </source>
</evidence>
<gene>
    <name evidence="8" type="ORF">RDB_LOCUS32611</name>
</gene>
<reference evidence="8" key="1">
    <citation type="submission" date="2021-01" db="EMBL/GenBank/DDBJ databases">
        <authorList>
            <person name="Kaushik A."/>
        </authorList>
    </citation>
    <scope>NUCLEOTIDE SEQUENCE</scope>
    <source>
        <strain evidence="8">AG4-R118</strain>
    </source>
</reference>
<keyword evidence="3 6" id="KW-1133">Transmembrane helix</keyword>
<comment type="subcellular location">
    <subcellularLocation>
        <location evidence="1">Membrane</location>
        <topology evidence="1">Single-pass membrane protein</topology>
    </subcellularLocation>
</comment>
<feature type="signal peptide" evidence="7">
    <location>
        <begin position="1"/>
        <end position="23"/>
    </location>
</feature>